<proteinExistence type="predicted"/>
<accession>A0A0V1F8R6</accession>
<evidence type="ECO:0000313" key="2">
    <source>
        <dbReference type="Proteomes" id="UP000054995"/>
    </source>
</evidence>
<sequence length="160" mass="16667">MEAFVSGQVGEREIKNGNRVVKRRRDQPIQISAAVWPSANLAVEAIGALVWREVGFRAHSTSSGVLARCQLRGRLSRALVCAASATVVDSRAAISQSVSQSASQPVSHSMTTTTTTTTIITTTTTTTTTTIAAVDVATSTTRLLYVFIADANAAASAAAA</sequence>
<comment type="caution">
    <text evidence="1">The sequence shown here is derived from an EMBL/GenBank/DDBJ whole genome shotgun (WGS) entry which is preliminary data.</text>
</comment>
<dbReference type="EMBL" id="JYDT01000177">
    <property type="protein sequence ID" value="KRY82382.1"/>
    <property type="molecule type" value="Genomic_DNA"/>
</dbReference>
<organism evidence="1 2">
    <name type="scientific">Trichinella pseudospiralis</name>
    <name type="common">Parasitic roundworm</name>
    <dbReference type="NCBI Taxonomy" id="6337"/>
    <lineage>
        <taxon>Eukaryota</taxon>
        <taxon>Metazoa</taxon>
        <taxon>Ecdysozoa</taxon>
        <taxon>Nematoda</taxon>
        <taxon>Enoplea</taxon>
        <taxon>Dorylaimia</taxon>
        <taxon>Trichinellida</taxon>
        <taxon>Trichinellidae</taxon>
        <taxon>Trichinella</taxon>
    </lineage>
</organism>
<reference evidence="1 2" key="1">
    <citation type="submission" date="2015-01" db="EMBL/GenBank/DDBJ databases">
        <title>Evolution of Trichinella species and genotypes.</title>
        <authorList>
            <person name="Korhonen P.K."/>
            <person name="Edoardo P."/>
            <person name="Giuseppe L.R."/>
            <person name="Gasser R.B."/>
        </authorList>
    </citation>
    <scope>NUCLEOTIDE SEQUENCE [LARGE SCALE GENOMIC DNA]</scope>
    <source>
        <strain evidence="1">ISS470</strain>
    </source>
</reference>
<name>A0A0V1F8R6_TRIPS</name>
<protein>
    <submittedName>
        <fullName evidence="1">Uncharacterized protein</fullName>
    </submittedName>
</protein>
<evidence type="ECO:0000313" key="1">
    <source>
        <dbReference type="EMBL" id="KRY82382.1"/>
    </source>
</evidence>
<dbReference type="AlphaFoldDB" id="A0A0V1F8R6"/>
<keyword evidence="2" id="KW-1185">Reference proteome</keyword>
<gene>
    <name evidence="1" type="ORF">T4D_6496</name>
</gene>
<dbReference type="Proteomes" id="UP000054995">
    <property type="component" value="Unassembled WGS sequence"/>
</dbReference>